<feature type="DNA-binding region" description="H-T-H motif" evidence="2">
    <location>
        <begin position="26"/>
        <end position="45"/>
    </location>
</feature>
<protein>
    <submittedName>
        <fullName evidence="6">TetR family transcriptional regulator</fullName>
    </submittedName>
    <submittedName>
        <fullName evidence="5">TetR/AcrR family transcriptional regulator</fullName>
    </submittedName>
</protein>
<keyword evidence="1 2" id="KW-0238">DNA-binding</keyword>
<dbReference type="InterPro" id="IPR039532">
    <property type="entry name" value="TetR_C_Firmicutes"/>
</dbReference>
<proteinExistence type="predicted"/>
<comment type="caution">
    <text evidence="6">The sequence shown here is derived from an EMBL/GenBank/DDBJ whole genome shotgun (WGS) entry which is preliminary data.</text>
</comment>
<organism evidence="6 7">
    <name type="scientific">Staphylococcus kloosii</name>
    <dbReference type="NCBI Taxonomy" id="29384"/>
    <lineage>
        <taxon>Bacteria</taxon>
        <taxon>Bacillati</taxon>
        <taxon>Bacillota</taxon>
        <taxon>Bacilli</taxon>
        <taxon>Bacillales</taxon>
        <taxon>Staphylococcaceae</taxon>
        <taxon>Staphylococcus</taxon>
    </lineage>
</organism>
<evidence type="ECO:0000313" key="7">
    <source>
        <dbReference type="Proteomes" id="UP000075418"/>
    </source>
</evidence>
<reference evidence="4 8" key="2">
    <citation type="submission" date="2019-07" db="EMBL/GenBank/DDBJ databases">
        <title>Whole genome shotgun sequence of Staphylococcus kloosii NBRC 109624.</title>
        <authorList>
            <person name="Hosoyama A."/>
            <person name="Uohara A."/>
            <person name="Ohji S."/>
            <person name="Ichikawa N."/>
        </authorList>
    </citation>
    <scope>NUCLEOTIDE SEQUENCE [LARGE SCALE GENOMIC DNA]</scope>
    <source>
        <strain evidence="4 8">NBRC 109624</strain>
    </source>
</reference>
<dbReference type="EMBL" id="BKAQ01000025">
    <property type="protein sequence ID" value="GEP83219.1"/>
    <property type="molecule type" value="Genomic_DNA"/>
</dbReference>
<dbReference type="Proteomes" id="UP000075418">
    <property type="component" value="Unassembled WGS sequence"/>
</dbReference>
<evidence type="ECO:0000313" key="8">
    <source>
        <dbReference type="Proteomes" id="UP000321040"/>
    </source>
</evidence>
<dbReference type="KEGG" id="skl:C7J89_04320"/>
<reference evidence="5" key="4">
    <citation type="submission" date="2021-09" db="EMBL/GenBank/DDBJ databases">
        <authorList>
            <person name="Gilroy R."/>
        </authorList>
    </citation>
    <scope>NUCLEOTIDE SEQUENCE</scope>
    <source>
        <strain evidence="5">CHK149-3286</strain>
    </source>
</reference>
<dbReference type="Pfam" id="PF14278">
    <property type="entry name" value="TetR_C_8"/>
    <property type="match status" value="1"/>
</dbReference>
<evidence type="ECO:0000256" key="2">
    <source>
        <dbReference type="PROSITE-ProRule" id="PRU00335"/>
    </source>
</evidence>
<dbReference type="SUPFAM" id="SSF46689">
    <property type="entry name" value="Homeodomain-like"/>
    <property type="match status" value="1"/>
</dbReference>
<dbReference type="Proteomes" id="UP000706163">
    <property type="component" value="Unassembled WGS sequence"/>
</dbReference>
<sequence length="182" mass="21669">MRQKAKFRIIRNMIILLEEYPFEEITIKMVCAYSNVNRTTFYDYFLDKYDLITQIQKYHLTKYQNLLNAFDNSLENAPSHPVKLYKFFKIVLTYIKRNYGYFHAIMVTHPNKNLFSEYMTATKNAYNEIIGKHSSVKNKKEFVIYNVGGQIGIVYFWIRENCEESVDSLAQILLANTIKLQR</sequence>
<dbReference type="GeneID" id="69904556"/>
<dbReference type="EMBL" id="DYVT01000069">
    <property type="protein sequence ID" value="HJF67880.1"/>
    <property type="molecule type" value="Genomic_DNA"/>
</dbReference>
<dbReference type="InterPro" id="IPR001647">
    <property type="entry name" value="HTH_TetR"/>
</dbReference>
<name>A0A151A211_9STAP</name>
<gene>
    <name evidence="6" type="ORF">A0131_00785</name>
    <name evidence="5" type="ORF">K8V85_06175</name>
    <name evidence="4" type="ORF">SKL01_23970</name>
</gene>
<dbReference type="Proteomes" id="UP000321040">
    <property type="component" value="Unassembled WGS sequence"/>
</dbReference>
<dbReference type="RefSeq" id="WP_061853578.1">
    <property type="nucleotide sequence ID" value="NZ_BKAQ01000025.1"/>
</dbReference>
<dbReference type="GO" id="GO:0003677">
    <property type="term" value="F:DNA binding"/>
    <property type="evidence" value="ECO:0007669"/>
    <property type="project" value="UniProtKB-UniRule"/>
</dbReference>
<dbReference type="PROSITE" id="PS50977">
    <property type="entry name" value="HTH_TETR_2"/>
    <property type="match status" value="1"/>
</dbReference>
<evidence type="ECO:0000313" key="4">
    <source>
        <dbReference type="EMBL" id="GEP83219.1"/>
    </source>
</evidence>
<keyword evidence="8" id="KW-1185">Reference proteome</keyword>
<evidence type="ECO:0000313" key="6">
    <source>
        <dbReference type="EMBL" id="KYH13347.1"/>
    </source>
</evidence>
<dbReference type="Gene3D" id="1.10.357.10">
    <property type="entry name" value="Tetracycline Repressor, domain 2"/>
    <property type="match status" value="1"/>
</dbReference>
<dbReference type="PANTHER" id="PTHR43479:SF7">
    <property type="entry name" value="TETR-FAMILY TRANSCRIPTIONAL REGULATOR"/>
    <property type="match status" value="1"/>
</dbReference>
<accession>A0A151A211</accession>
<evidence type="ECO:0000313" key="5">
    <source>
        <dbReference type="EMBL" id="HJF67880.1"/>
    </source>
</evidence>
<dbReference type="EMBL" id="LUGM01000002">
    <property type="protein sequence ID" value="KYH13347.1"/>
    <property type="molecule type" value="Genomic_DNA"/>
</dbReference>
<reference evidence="5" key="3">
    <citation type="journal article" date="2021" name="PeerJ">
        <title>Extensive microbial diversity within the chicken gut microbiome revealed by metagenomics and culture.</title>
        <authorList>
            <person name="Gilroy R."/>
            <person name="Ravi A."/>
            <person name="Getino M."/>
            <person name="Pursley I."/>
            <person name="Horton D.L."/>
            <person name="Alikhan N.F."/>
            <person name="Baker D."/>
            <person name="Gharbi K."/>
            <person name="Hall N."/>
            <person name="Watson M."/>
            <person name="Adriaenssens E.M."/>
            <person name="Foster-Nyarko E."/>
            <person name="Jarju S."/>
            <person name="Secka A."/>
            <person name="Antonio M."/>
            <person name="Oren A."/>
            <person name="Chaudhuri R.R."/>
            <person name="La Ragione R."/>
            <person name="Hildebrand F."/>
            <person name="Pallen M.J."/>
        </authorList>
    </citation>
    <scope>NUCLEOTIDE SEQUENCE</scope>
    <source>
        <strain evidence="5">CHK149-3286</strain>
    </source>
</reference>
<evidence type="ECO:0000259" key="3">
    <source>
        <dbReference type="PROSITE" id="PS50977"/>
    </source>
</evidence>
<dbReference type="AlphaFoldDB" id="A0A151A211"/>
<dbReference type="OrthoDB" id="9810250at2"/>
<feature type="domain" description="HTH tetR-type" evidence="3">
    <location>
        <begin position="3"/>
        <end position="63"/>
    </location>
</feature>
<evidence type="ECO:0000256" key="1">
    <source>
        <dbReference type="ARBA" id="ARBA00023125"/>
    </source>
</evidence>
<dbReference type="PANTHER" id="PTHR43479">
    <property type="entry name" value="ACREF/ENVCD OPERON REPRESSOR-RELATED"/>
    <property type="match status" value="1"/>
</dbReference>
<dbReference type="InterPro" id="IPR009057">
    <property type="entry name" value="Homeodomain-like_sf"/>
</dbReference>
<reference evidence="6 7" key="1">
    <citation type="submission" date="2016-02" db="EMBL/GenBank/DDBJ databases">
        <title>Draft genome sequence of hydrocarbon degrading Staphylococcus saprophyticus Strain CNV2, isolated from crude-oil contaminated soil from Noonmati Oil Refinery, Guwahati, Assam, India.</title>
        <authorList>
            <person name="Mukherjee A."/>
            <person name="Chettri B."/>
            <person name="Langpoklakpam J."/>
            <person name="Singh A.K."/>
            <person name="Chattopadhyay D.J."/>
        </authorList>
    </citation>
    <scope>NUCLEOTIDE SEQUENCE [LARGE SCALE GENOMIC DNA]</scope>
    <source>
        <strain evidence="6 7">CNV2</strain>
    </source>
</reference>
<dbReference type="InterPro" id="IPR050624">
    <property type="entry name" value="HTH-type_Tx_Regulator"/>
</dbReference>